<feature type="transmembrane region" description="Helical" evidence="12">
    <location>
        <begin position="992"/>
        <end position="1013"/>
    </location>
</feature>
<evidence type="ECO:0000256" key="5">
    <source>
        <dbReference type="ARBA" id="ARBA00022679"/>
    </source>
</evidence>
<evidence type="ECO:0000256" key="4">
    <source>
        <dbReference type="ARBA" id="ARBA00022676"/>
    </source>
</evidence>
<dbReference type="VEuPathDB" id="FungiDB:KRP23_8266"/>
<dbReference type="InterPro" id="IPR036181">
    <property type="entry name" value="MIT_dom_sf"/>
</dbReference>
<feature type="compositionally biased region" description="Low complexity" evidence="11">
    <location>
        <begin position="13"/>
        <end position="26"/>
    </location>
</feature>
<dbReference type="GO" id="GO:0030428">
    <property type="term" value="C:cell septum"/>
    <property type="evidence" value="ECO:0000318"/>
    <property type="project" value="GO_Central"/>
</dbReference>
<dbReference type="VEuPathDB" id="FungiDB:KRP22_12826"/>
<proteinExistence type="predicted"/>
<feature type="compositionally biased region" description="Basic and acidic residues" evidence="11">
    <location>
        <begin position="1"/>
        <end position="12"/>
    </location>
</feature>
<keyword evidence="9" id="KW-0961">Cell wall biogenesis/degradation</keyword>
<keyword evidence="5" id="KW-0808">Transferase</keyword>
<keyword evidence="15" id="KW-1185">Reference proteome</keyword>
<name>H3H1D0_PHYRM</name>
<evidence type="ECO:0000313" key="14">
    <source>
        <dbReference type="EnsemblProtists" id="Phyra84041"/>
    </source>
</evidence>
<organism evidence="14 15">
    <name type="scientific">Phytophthora ramorum</name>
    <name type="common">Sudden oak death agent</name>
    <dbReference type="NCBI Taxonomy" id="164328"/>
    <lineage>
        <taxon>Eukaryota</taxon>
        <taxon>Sar</taxon>
        <taxon>Stramenopiles</taxon>
        <taxon>Oomycota</taxon>
        <taxon>Peronosporomycetes</taxon>
        <taxon>Peronosporales</taxon>
        <taxon>Peronosporaceae</taxon>
        <taxon>Phytophthora</taxon>
    </lineage>
</organism>
<keyword evidence="8 12" id="KW-0472">Membrane</keyword>
<dbReference type="EC" id="2.4.1.16" evidence="2"/>
<dbReference type="GO" id="GO:0071555">
    <property type="term" value="P:cell wall organization"/>
    <property type="evidence" value="ECO:0007669"/>
    <property type="project" value="UniProtKB-KW"/>
</dbReference>
<dbReference type="EMBL" id="DS566099">
    <property type="status" value="NOT_ANNOTATED_CDS"/>
    <property type="molecule type" value="Genomic_DNA"/>
</dbReference>
<feature type="region of interest" description="Disordered" evidence="11">
    <location>
        <begin position="1072"/>
        <end position="1126"/>
    </location>
</feature>
<dbReference type="OMA" id="WHLTYIK"/>
<feature type="transmembrane region" description="Helical" evidence="12">
    <location>
        <begin position="826"/>
        <end position="845"/>
    </location>
</feature>
<keyword evidence="10" id="KW-0175">Coiled coil</keyword>
<dbReference type="Proteomes" id="UP000005238">
    <property type="component" value="Unassembled WGS sequence"/>
</dbReference>
<dbReference type="GO" id="GO:0004100">
    <property type="term" value="F:chitin synthase activity"/>
    <property type="evidence" value="ECO:0000318"/>
    <property type="project" value="GO_Central"/>
</dbReference>
<feature type="transmembrane region" description="Helical" evidence="12">
    <location>
        <begin position="565"/>
        <end position="584"/>
    </location>
</feature>
<evidence type="ECO:0000256" key="3">
    <source>
        <dbReference type="ARBA" id="ARBA00022475"/>
    </source>
</evidence>
<feature type="domain" description="MIT" evidence="13">
    <location>
        <begin position="117"/>
        <end position="195"/>
    </location>
</feature>
<keyword evidence="6 12" id="KW-0812">Transmembrane</keyword>
<feature type="transmembrane region" description="Helical" evidence="12">
    <location>
        <begin position="1025"/>
        <end position="1043"/>
    </location>
</feature>
<dbReference type="InterPro" id="IPR029044">
    <property type="entry name" value="Nucleotide-diphossugar_trans"/>
</dbReference>
<dbReference type="VEuPathDB" id="FungiDB:KRP22_12827"/>
<dbReference type="STRING" id="164328.H3H1D0"/>
<feature type="transmembrane region" description="Helical" evidence="12">
    <location>
        <begin position="596"/>
        <end position="624"/>
    </location>
</feature>
<feature type="transmembrane region" description="Helical" evidence="12">
    <location>
        <begin position="852"/>
        <end position="877"/>
    </location>
</feature>
<keyword evidence="3" id="KW-1003">Cell membrane</keyword>
<evidence type="ECO:0000256" key="2">
    <source>
        <dbReference type="ARBA" id="ARBA00012543"/>
    </source>
</evidence>
<dbReference type="AlphaFoldDB" id="H3H1D0"/>
<evidence type="ECO:0000313" key="15">
    <source>
        <dbReference type="Proteomes" id="UP000005238"/>
    </source>
</evidence>
<dbReference type="eggNOG" id="KOG2571">
    <property type="taxonomic scope" value="Eukaryota"/>
</dbReference>
<feature type="transmembrane region" description="Helical" evidence="12">
    <location>
        <begin position="636"/>
        <end position="658"/>
    </location>
</feature>
<feature type="transmembrane region" description="Helical" evidence="12">
    <location>
        <begin position="712"/>
        <end position="732"/>
    </location>
</feature>
<evidence type="ECO:0000256" key="10">
    <source>
        <dbReference type="SAM" id="Coils"/>
    </source>
</evidence>
<reference evidence="14" key="2">
    <citation type="submission" date="2015-06" db="UniProtKB">
        <authorList>
            <consortium name="EnsemblProtists"/>
        </authorList>
    </citation>
    <scope>IDENTIFICATION</scope>
    <source>
        <strain evidence="14">Pr102</strain>
    </source>
</reference>
<evidence type="ECO:0000256" key="12">
    <source>
        <dbReference type="SAM" id="Phobius"/>
    </source>
</evidence>
<dbReference type="InterPro" id="IPR004835">
    <property type="entry name" value="Chitin_synth"/>
</dbReference>
<protein>
    <recommendedName>
        <fullName evidence="2">chitin synthase</fullName>
        <ecNumber evidence="2">2.4.1.16</ecNumber>
    </recommendedName>
</protein>
<evidence type="ECO:0000256" key="1">
    <source>
        <dbReference type="ARBA" id="ARBA00004651"/>
    </source>
</evidence>
<dbReference type="SUPFAM" id="SSF53448">
    <property type="entry name" value="Nucleotide-diphospho-sugar transferases"/>
    <property type="match status" value="1"/>
</dbReference>
<dbReference type="GO" id="GO:0005886">
    <property type="term" value="C:plasma membrane"/>
    <property type="evidence" value="ECO:0007669"/>
    <property type="project" value="UniProtKB-SubCell"/>
</dbReference>
<dbReference type="SMART" id="SM00745">
    <property type="entry name" value="MIT"/>
    <property type="match status" value="1"/>
</dbReference>
<feature type="coiled-coil region" evidence="10">
    <location>
        <begin position="790"/>
        <end position="820"/>
    </location>
</feature>
<accession>H3H1D0</accession>
<dbReference type="Gene3D" id="1.20.58.80">
    <property type="entry name" value="Phosphotransferase system, lactose/cellobiose-type IIA subunit"/>
    <property type="match status" value="1"/>
</dbReference>
<dbReference type="InterPro" id="IPR013616">
    <property type="entry name" value="Chitin_synth_N"/>
</dbReference>
<evidence type="ECO:0000256" key="9">
    <source>
        <dbReference type="ARBA" id="ARBA00023316"/>
    </source>
</evidence>
<dbReference type="Pfam" id="PF01644">
    <property type="entry name" value="Chitin_synth_1"/>
    <property type="match status" value="1"/>
</dbReference>
<dbReference type="InParanoid" id="H3H1D0"/>
<evidence type="ECO:0000256" key="11">
    <source>
        <dbReference type="SAM" id="MobiDB-lite"/>
    </source>
</evidence>
<feature type="transmembrane region" description="Helical" evidence="12">
    <location>
        <begin position="670"/>
        <end position="692"/>
    </location>
</feature>
<evidence type="ECO:0000259" key="13">
    <source>
        <dbReference type="SMART" id="SM00745"/>
    </source>
</evidence>
<dbReference type="GO" id="GO:0071944">
    <property type="term" value="C:cell periphery"/>
    <property type="evidence" value="ECO:0000318"/>
    <property type="project" value="GO_Central"/>
</dbReference>
<dbReference type="PANTHER" id="PTHR22914:SF9">
    <property type="entry name" value="CHITIN SYNTHASE 1"/>
    <property type="match status" value="1"/>
</dbReference>
<dbReference type="Pfam" id="PF08407">
    <property type="entry name" value="Chitin_synth_1N"/>
    <property type="match status" value="1"/>
</dbReference>
<dbReference type="InterPro" id="IPR007330">
    <property type="entry name" value="MIT_dom"/>
</dbReference>
<evidence type="ECO:0000256" key="8">
    <source>
        <dbReference type="ARBA" id="ARBA00023136"/>
    </source>
</evidence>
<feature type="region of interest" description="Disordered" evidence="11">
    <location>
        <begin position="1"/>
        <end position="43"/>
    </location>
</feature>
<dbReference type="PANTHER" id="PTHR22914">
    <property type="entry name" value="CHITIN SYNTHASE"/>
    <property type="match status" value="1"/>
</dbReference>
<dbReference type="CDD" id="cd02656">
    <property type="entry name" value="MIT"/>
    <property type="match status" value="1"/>
</dbReference>
<keyword evidence="7 12" id="KW-1133">Transmembrane helix</keyword>
<feature type="compositionally biased region" description="Acidic residues" evidence="11">
    <location>
        <begin position="1072"/>
        <end position="1101"/>
    </location>
</feature>
<dbReference type="EnsemblProtists" id="Phyra84041">
    <property type="protein sequence ID" value="Phyra84041"/>
    <property type="gene ID" value="Phyra84041"/>
</dbReference>
<evidence type="ECO:0000256" key="6">
    <source>
        <dbReference type="ARBA" id="ARBA00022692"/>
    </source>
</evidence>
<comment type="subcellular location">
    <subcellularLocation>
        <location evidence="1">Cell membrane</location>
        <topology evidence="1">Multi-pass membrane protein</topology>
    </subcellularLocation>
</comment>
<evidence type="ECO:0000256" key="7">
    <source>
        <dbReference type="ARBA" id="ARBA00022989"/>
    </source>
</evidence>
<dbReference type="VEuPathDB" id="FungiDB:KRP23_8267"/>
<dbReference type="GO" id="GO:0006031">
    <property type="term" value="P:chitin biosynthetic process"/>
    <property type="evidence" value="ECO:0000318"/>
    <property type="project" value="GO_Central"/>
</dbReference>
<keyword evidence="4" id="KW-0328">Glycosyltransferase</keyword>
<dbReference type="CDD" id="cd04190">
    <property type="entry name" value="Chitin_synth_C"/>
    <property type="match status" value="1"/>
</dbReference>
<dbReference type="SUPFAM" id="SSF116846">
    <property type="entry name" value="MIT domain"/>
    <property type="match status" value="1"/>
</dbReference>
<dbReference type="Pfam" id="PF04212">
    <property type="entry name" value="MIT"/>
    <property type="match status" value="1"/>
</dbReference>
<sequence>MSNGRSTEDLRARLQSLRASRTSSLQPQEAARDWGDTFQPGELEELQSMLEQDAAGDFSSGTEEYDAIASSGLSTPDNVDVWRDTRPTSHSYVDEPHPNQPIERQLSYRQSGLNPAVEETYEAAFRLIQLAAEAERSGTPLQAIQLYTDAGDVLVKVGRREPDPLLKQGIREKANEIMKRAEELDEWYYSVQESARKAALPPQLQIQRTQVPRVQEAWQGRKPTLNQPPEFTHMRYTAVSTKDPVKFTDDGFQLRIEQAGKKIRVFITITMYNEEGSELQGTLTGIARNLEFMAEQWGDRAWESVAVAVVSDGRTKASASCLDFLTGLGAFDEEIMTVTSVGVDVQLHLFEATVQLVRDDNFESFYPPIQLIFALKESNAGKLNSHLWFFNAFSEQLLPTYTVLVDVGTIPGPTSIFKLIRSMDRNPQIGGVAGEIAVDHPNYFNPVIAAQHFEYKISNVMDKSLESVLGFISVLPGAFSAYRYEAIRAEKGVGPLPEYFKSLTTSTRDLGPFKGNMYLAEDRILCFELLARRGRSWTMHYVKDAIARTDVPETLVDLIKQRRRWLNGSFFAGLFAISNFSRVWRESGHSLSRKLVLTLQFVYLGVQNLLSWFLLSNLFLTFYYVLTLTLYSDYPVLLAIVLGIYLVIVGGIVVFALGNRPEKRTAAFYSFSYVFMGLVMLVVSVISIYALVADISVTDPRDDLASCSVSNFELVGGVATAIGLVFASAFIHGEFSVLLSTLQYYFMLPTFVNILGIYAYSNLHDLSWGTKGLETAGHAAAKVTQGNGNLKEIVAQQKRLEALKQRAAEEKEDVDNSFRAFRSSLLIFWLVTNAVWMYCMTYFVSSSCYLKLISYVVAVFNMARFLGSAVFLCFRIARRLGACGTVRSGASGRNYQASLPIEWQAHFKHSSNTTTETTTRNGHIGLNMSDLSSPVATNYKNMEEAIMHAVSSTNAFGSAMLNLMPPQWRDPMQWGFICAASFVRAISCFMRYAGAFCVTIGMALIFLVGGLFMHAIIPIMADTTLQLVCHLVVAMLLLFNIYFNYALCCATDPGVITAKWKAEADFWDAQVENDSDEEDEDNEENEENEDNEELERVEDETGLLPRIRPSAVTPDGKNGNGRVQLPRVQLVDPQSASLTWIITVLG</sequence>
<reference evidence="15" key="1">
    <citation type="journal article" date="2006" name="Science">
        <title>Phytophthora genome sequences uncover evolutionary origins and mechanisms of pathogenesis.</title>
        <authorList>
            <person name="Tyler B.M."/>
            <person name="Tripathy S."/>
            <person name="Zhang X."/>
            <person name="Dehal P."/>
            <person name="Jiang R.H."/>
            <person name="Aerts A."/>
            <person name="Arredondo F.D."/>
            <person name="Baxter L."/>
            <person name="Bensasson D."/>
            <person name="Beynon J.L."/>
            <person name="Chapman J."/>
            <person name="Damasceno C.M."/>
            <person name="Dorrance A.E."/>
            <person name="Dou D."/>
            <person name="Dickerman A.W."/>
            <person name="Dubchak I.L."/>
            <person name="Garbelotto M."/>
            <person name="Gijzen M."/>
            <person name="Gordon S.G."/>
            <person name="Govers F."/>
            <person name="Grunwald N.J."/>
            <person name="Huang W."/>
            <person name="Ivors K.L."/>
            <person name="Jones R.W."/>
            <person name="Kamoun S."/>
            <person name="Krampis K."/>
            <person name="Lamour K.H."/>
            <person name="Lee M.K."/>
            <person name="McDonald W.H."/>
            <person name="Medina M."/>
            <person name="Meijer H.J."/>
            <person name="Nordberg E.K."/>
            <person name="Maclean D.J."/>
            <person name="Ospina-Giraldo M.D."/>
            <person name="Morris P.F."/>
            <person name="Phuntumart V."/>
            <person name="Putnam N.H."/>
            <person name="Rash S."/>
            <person name="Rose J.K."/>
            <person name="Sakihama Y."/>
            <person name="Salamov A.A."/>
            <person name="Savidor A."/>
            <person name="Scheuring C.F."/>
            <person name="Smith B.M."/>
            <person name="Sobral B.W."/>
            <person name="Terry A."/>
            <person name="Torto-Alalibo T.A."/>
            <person name="Win J."/>
            <person name="Xu Z."/>
            <person name="Zhang H."/>
            <person name="Grigoriev I.V."/>
            <person name="Rokhsar D.S."/>
            <person name="Boore J.L."/>
        </authorList>
    </citation>
    <scope>NUCLEOTIDE SEQUENCE [LARGE SCALE GENOMIC DNA]</scope>
    <source>
        <strain evidence="15">Pr102</strain>
    </source>
</reference>
<dbReference type="HOGENOM" id="CLU_277137_0_0_1"/>